<reference evidence="2 3" key="1">
    <citation type="submission" date="2023-07" db="EMBL/GenBank/DDBJ databases">
        <title>Genomic Encyclopedia of Type Strains, Phase IV (KMG-IV): sequencing the most valuable type-strain genomes for metagenomic binning, comparative biology and taxonomic classification.</title>
        <authorList>
            <person name="Goeker M."/>
        </authorList>
    </citation>
    <scope>NUCLEOTIDE SEQUENCE [LARGE SCALE GENOMIC DNA]</scope>
    <source>
        <strain evidence="2 3">DSM 23494</strain>
    </source>
</reference>
<dbReference type="InterPro" id="IPR025870">
    <property type="entry name" value="Glyoxalase-like_dom"/>
</dbReference>
<comment type="caution">
    <text evidence="2">The sequence shown here is derived from an EMBL/GenBank/DDBJ whole genome shotgun (WGS) entry which is preliminary data.</text>
</comment>
<dbReference type="EMBL" id="JAUSUB010000008">
    <property type="protein sequence ID" value="MDQ0270397.1"/>
    <property type="molecule type" value="Genomic_DNA"/>
</dbReference>
<accession>A0ABU0AHX0</accession>
<dbReference type="PROSITE" id="PS51819">
    <property type="entry name" value="VOC"/>
    <property type="match status" value="1"/>
</dbReference>
<sequence>MIVNYVDCLEGESQSRFLLQFEVGDVDKNDNRFLENGIKFVNKPHDRKEWGERVAHFRDPEGNLIEIYIML</sequence>
<organism evidence="2 3">
    <name type="scientific">Cytobacillus purgationiresistens</name>
    <dbReference type="NCBI Taxonomy" id="863449"/>
    <lineage>
        <taxon>Bacteria</taxon>
        <taxon>Bacillati</taxon>
        <taxon>Bacillota</taxon>
        <taxon>Bacilli</taxon>
        <taxon>Bacillales</taxon>
        <taxon>Bacillaceae</taxon>
        <taxon>Cytobacillus</taxon>
    </lineage>
</organism>
<proteinExistence type="predicted"/>
<evidence type="ECO:0000313" key="3">
    <source>
        <dbReference type="Proteomes" id="UP001238088"/>
    </source>
</evidence>
<keyword evidence="2" id="KW-0456">Lyase</keyword>
<dbReference type="Pfam" id="PF12681">
    <property type="entry name" value="Glyoxalase_2"/>
    <property type="match status" value="1"/>
</dbReference>
<dbReference type="InterPro" id="IPR037523">
    <property type="entry name" value="VOC_core"/>
</dbReference>
<name>A0ABU0AHX0_9BACI</name>
<evidence type="ECO:0000313" key="2">
    <source>
        <dbReference type="EMBL" id="MDQ0270397.1"/>
    </source>
</evidence>
<feature type="domain" description="VOC" evidence="1">
    <location>
        <begin position="1"/>
        <end position="70"/>
    </location>
</feature>
<gene>
    <name evidence="2" type="ORF">J2S17_002272</name>
</gene>
<dbReference type="InterPro" id="IPR029068">
    <property type="entry name" value="Glyas_Bleomycin-R_OHBP_Dase"/>
</dbReference>
<dbReference type="Gene3D" id="3.10.180.10">
    <property type="entry name" value="2,3-Dihydroxybiphenyl 1,2-Dioxygenase, domain 1"/>
    <property type="match status" value="1"/>
</dbReference>
<keyword evidence="3" id="KW-1185">Reference proteome</keyword>
<protein>
    <submittedName>
        <fullName evidence="2">Enzyme related to lactoylglutathione lyase</fullName>
    </submittedName>
</protein>
<dbReference type="GO" id="GO:0016829">
    <property type="term" value="F:lyase activity"/>
    <property type="evidence" value="ECO:0007669"/>
    <property type="project" value="UniProtKB-KW"/>
</dbReference>
<dbReference type="Proteomes" id="UP001238088">
    <property type="component" value="Unassembled WGS sequence"/>
</dbReference>
<dbReference type="SUPFAM" id="SSF54593">
    <property type="entry name" value="Glyoxalase/Bleomycin resistance protein/Dihydroxybiphenyl dioxygenase"/>
    <property type="match status" value="1"/>
</dbReference>
<evidence type="ECO:0000259" key="1">
    <source>
        <dbReference type="PROSITE" id="PS51819"/>
    </source>
</evidence>